<evidence type="ECO:0000256" key="1">
    <source>
        <dbReference type="SAM" id="MobiDB-lite"/>
    </source>
</evidence>
<evidence type="ECO:0000313" key="2">
    <source>
        <dbReference type="EMBL" id="KAJ9556513.1"/>
    </source>
</evidence>
<organism evidence="2 3">
    <name type="scientific">Centaurea solstitialis</name>
    <name type="common">yellow star-thistle</name>
    <dbReference type="NCBI Taxonomy" id="347529"/>
    <lineage>
        <taxon>Eukaryota</taxon>
        <taxon>Viridiplantae</taxon>
        <taxon>Streptophyta</taxon>
        <taxon>Embryophyta</taxon>
        <taxon>Tracheophyta</taxon>
        <taxon>Spermatophyta</taxon>
        <taxon>Magnoliopsida</taxon>
        <taxon>eudicotyledons</taxon>
        <taxon>Gunneridae</taxon>
        <taxon>Pentapetalae</taxon>
        <taxon>asterids</taxon>
        <taxon>campanulids</taxon>
        <taxon>Asterales</taxon>
        <taxon>Asteraceae</taxon>
        <taxon>Carduoideae</taxon>
        <taxon>Cardueae</taxon>
        <taxon>Centaureinae</taxon>
        <taxon>Centaurea</taxon>
    </lineage>
</organism>
<protein>
    <submittedName>
        <fullName evidence="2">Uncharacterized protein</fullName>
    </submittedName>
</protein>
<proteinExistence type="predicted"/>
<evidence type="ECO:0000313" key="3">
    <source>
        <dbReference type="Proteomes" id="UP001172457"/>
    </source>
</evidence>
<name>A0AA38T8U7_9ASTR</name>
<dbReference type="Proteomes" id="UP001172457">
    <property type="component" value="Chromosome 3"/>
</dbReference>
<gene>
    <name evidence="2" type="ORF">OSB04_011127</name>
</gene>
<keyword evidence="3" id="KW-1185">Reference proteome</keyword>
<dbReference type="EMBL" id="JARYMX010000003">
    <property type="protein sequence ID" value="KAJ9556513.1"/>
    <property type="molecule type" value="Genomic_DNA"/>
</dbReference>
<dbReference type="AlphaFoldDB" id="A0AA38T8U7"/>
<sequence length="138" mass="14801">MEKVANLQAELAYFQAHLATLEGPIPPPPPPPQSPAPPPGLTINDLTSASSVLGAYDLSSLLDPMVVPPSWTMQLERRQMDPNPQFISGGATRAMTDLPSAQGDTHDFHELARELLQRPSRASSGSVPCKTERSPHNG</sequence>
<feature type="region of interest" description="Disordered" evidence="1">
    <location>
        <begin position="116"/>
        <end position="138"/>
    </location>
</feature>
<accession>A0AA38T8U7</accession>
<reference evidence="2" key="1">
    <citation type="submission" date="2023-03" db="EMBL/GenBank/DDBJ databases">
        <title>Chromosome-scale reference genome and RAD-based genetic map of yellow starthistle (Centaurea solstitialis) reveal putative structural variation and QTLs associated with invader traits.</title>
        <authorList>
            <person name="Reatini B."/>
            <person name="Cang F.A."/>
            <person name="Jiang Q."/>
            <person name="Mckibben M.T.W."/>
            <person name="Barker M.S."/>
            <person name="Rieseberg L.H."/>
            <person name="Dlugosch K.M."/>
        </authorList>
    </citation>
    <scope>NUCLEOTIDE SEQUENCE</scope>
    <source>
        <strain evidence="2">CAN-66</strain>
        <tissue evidence="2">Leaf</tissue>
    </source>
</reference>
<feature type="compositionally biased region" description="Pro residues" evidence="1">
    <location>
        <begin position="24"/>
        <end position="40"/>
    </location>
</feature>
<feature type="region of interest" description="Disordered" evidence="1">
    <location>
        <begin position="20"/>
        <end position="44"/>
    </location>
</feature>
<comment type="caution">
    <text evidence="2">The sequence shown here is derived from an EMBL/GenBank/DDBJ whole genome shotgun (WGS) entry which is preliminary data.</text>
</comment>